<dbReference type="InterPro" id="IPR011010">
    <property type="entry name" value="DNA_brk_join_enz"/>
</dbReference>
<keyword evidence="5" id="KW-1185">Reference proteome</keyword>
<dbReference type="InterPro" id="IPR055009">
    <property type="entry name" value="MrpR_N_CB"/>
</dbReference>
<feature type="domain" description="MrpR N-terminal core-binding" evidence="2">
    <location>
        <begin position="15"/>
        <end position="93"/>
    </location>
</feature>
<sequence length="342" mass="39727">MSNKKAPNQIYEGDMYNEGVKQRFMEVISDDSKGPYERIFIRSSVVEESLGRDMYDFNIKEIENVLFHLKPKTLAASKSNISIISSYLDWAIEEGYRSNTINPMKYQLDDWAEKFIDKNIKMFFSKKEIDEIIEKCKNAQDAVIISLLFYGANGREVSELRNLRPSDVNFETNELILTDDKDNQTRRITTPKECITLIKDAINQTEYFKRNGHIAPNSRNTKETSELIETGYVIKPAKTKVVHIDQVNTHVVYGRLSTISELFNIENFTVKNIQRSGMIYMAKQILDRDGHFGDKEQYFEICEQFGVSKFDNHGVEEYNWSAMKSYINMDMIKQFYGEGSLS</sequence>
<evidence type="ECO:0000313" key="5">
    <source>
        <dbReference type="Proteomes" id="UP000268829"/>
    </source>
</evidence>
<gene>
    <name evidence="4" type="ORF">EDM57_04750</name>
</gene>
<dbReference type="EMBL" id="RHHS01000013">
    <property type="protein sequence ID" value="RNB59455.1"/>
    <property type="molecule type" value="Genomic_DNA"/>
</dbReference>
<dbReference type="RefSeq" id="WP_122903622.1">
    <property type="nucleotide sequence ID" value="NZ_RHHS01000013.1"/>
</dbReference>
<accession>A0A3M8B9E9</accession>
<dbReference type="GO" id="GO:0015074">
    <property type="term" value="P:DNA integration"/>
    <property type="evidence" value="ECO:0007669"/>
    <property type="project" value="InterPro"/>
</dbReference>
<evidence type="ECO:0000259" key="2">
    <source>
        <dbReference type="Pfam" id="PF22822"/>
    </source>
</evidence>
<name>A0A3M8B9E9_9BACL</name>
<protein>
    <recommendedName>
        <fullName evidence="6">Integrase</fullName>
    </recommendedName>
</protein>
<dbReference type="InterPro" id="IPR013762">
    <property type="entry name" value="Integrase-like_cat_sf"/>
</dbReference>
<evidence type="ECO:0000256" key="1">
    <source>
        <dbReference type="ARBA" id="ARBA00023172"/>
    </source>
</evidence>
<evidence type="ECO:0000259" key="3">
    <source>
        <dbReference type="Pfam" id="PF22823"/>
    </source>
</evidence>
<dbReference type="Gene3D" id="1.10.443.10">
    <property type="entry name" value="Intergrase catalytic core"/>
    <property type="match status" value="1"/>
</dbReference>
<proteinExistence type="predicted"/>
<dbReference type="InterPro" id="IPR055008">
    <property type="entry name" value="MrpR_C_cat"/>
</dbReference>
<evidence type="ECO:0000313" key="4">
    <source>
        <dbReference type="EMBL" id="RNB59455.1"/>
    </source>
</evidence>
<keyword evidence="1" id="KW-0233">DNA recombination</keyword>
<dbReference type="Pfam" id="PF22823">
    <property type="entry name" value="MrpR_C_cat"/>
    <property type="match status" value="1"/>
</dbReference>
<dbReference type="Pfam" id="PF22822">
    <property type="entry name" value="MrpR_N_CB"/>
    <property type="match status" value="1"/>
</dbReference>
<dbReference type="GO" id="GO:0003677">
    <property type="term" value="F:DNA binding"/>
    <property type="evidence" value="ECO:0007669"/>
    <property type="project" value="InterPro"/>
</dbReference>
<dbReference type="SUPFAM" id="SSF56349">
    <property type="entry name" value="DNA breaking-rejoining enzymes"/>
    <property type="match status" value="1"/>
</dbReference>
<comment type="caution">
    <text evidence="4">The sequence shown here is derived from an EMBL/GenBank/DDBJ whole genome shotgun (WGS) entry which is preliminary data.</text>
</comment>
<feature type="domain" description="MrpR C-terminal catalytic" evidence="3">
    <location>
        <begin position="126"/>
        <end position="338"/>
    </location>
</feature>
<dbReference type="Proteomes" id="UP000268829">
    <property type="component" value="Unassembled WGS sequence"/>
</dbReference>
<dbReference type="GO" id="GO:0006310">
    <property type="term" value="P:DNA recombination"/>
    <property type="evidence" value="ECO:0007669"/>
    <property type="project" value="UniProtKB-KW"/>
</dbReference>
<dbReference type="AlphaFoldDB" id="A0A3M8B9E9"/>
<evidence type="ECO:0008006" key="6">
    <source>
        <dbReference type="Google" id="ProtNLM"/>
    </source>
</evidence>
<dbReference type="OrthoDB" id="2086953at2"/>
<reference evidence="4 5" key="1">
    <citation type="submission" date="2018-10" db="EMBL/GenBank/DDBJ databases">
        <title>Phylogenomics of Brevibacillus.</title>
        <authorList>
            <person name="Dunlap C."/>
        </authorList>
    </citation>
    <scope>NUCLEOTIDE SEQUENCE [LARGE SCALE GENOMIC DNA]</scope>
    <source>
        <strain evidence="4 5">DSM 100115</strain>
    </source>
</reference>
<organism evidence="4 5">
    <name type="scientific">Brevibacillus gelatini</name>
    <dbReference type="NCBI Taxonomy" id="1655277"/>
    <lineage>
        <taxon>Bacteria</taxon>
        <taxon>Bacillati</taxon>
        <taxon>Bacillota</taxon>
        <taxon>Bacilli</taxon>
        <taxon>Bacillales</taxon>
        <taxon>Paenibacillaceae</taxon>
        <taxon>Brevibacillus</taxon>
    </lineage>
</organism>